<evidence type="ECO:0000313" key="3">
    <source>
        <dbReference type="Proteomes" id="UP000058074"/>
    </source>
</evidence>
<proteinExistence type="predicted"/>
<dbReference type="EMBL" id="CP012701">
    <property type="protein sequence ID" value="ALH83136.1"/>
    <property type="molecule type" value="Genomic_DNA"/>
</dbReference>
<keyword evidence="1" id="KW-0812">Transmembrane</keyword>
<dbReference type="AlphaFoldDB" id="A0A0N9UCH1"/>
<keyword evidence="1" id="KW-1133">Transmembrane helix</keyword>
<reference evidence="2 3" key="1">
    <citation type="journal article" date="2015" name="Genome Announc.">
        <title>Complete Genome Sequence of Polypropylene Glycol- and Polyethylene Glycol-Degrading Sphingopyxis macrogoltabida Strain EY-1.</title>
        <authorList>
            <person name="Ohtsubo Y."/>
            <person name="Nagata Y."/>
            <person name="Numata M."/>
            <person name="Tsuchikane K."/>
            <person name="Hosoyama A."/>
            <person name="Yamazoe A."/>
            <person name="Tsuda M."/>
            <person name="Fujita N."/>
            <person name="Kawai F."/>
        </authorList>
    </citation>
    <scope>NUCLEOTIDE SEQUENCE [LARGE SCALE GENOMIC DNA]</scope>
    <source>
        <strain evidence="2 3">EY-1</strain>
        <plasmid evidence="2">1</plasmid>
    </source>
</reference>
<dbReference type="KEGG" id="smag:AN936_23625"/>
<keyword evidence="1" id="KW-0472">Membrane</keyword>
<protein>
    <submittedName>
        <fullName evidence="2">Uncharacterized protein</fullName>
    </submittedName>
</protein>
<feature type="transmembrane region" description="Helical" evidence="1">
    <location>
        <begin position="77"/>
        <end position="102"/>
    </location>
</feature>
<sequence length="143" mass="15238">MTQMGHAAAGTPPSDNFEIHLTQQLTLTNLVNEAGLSEIARAAGGDSFVVCDLNTHGVQGCADLRAALDNQKMAAELVAIGLMILVAVLVGTIAAAFVRLVAQRAALLREQRADAFLPLHKGRAKPLKRAVKIIIRKENRHGI</sequence>
<gene>
    <name evidence="2" type="ORF">AN936_23625</name>
</gene>
<accession>A0A0N9UCH1</accession>
<dbReference type="Proteomes" id="UP000058074">
    <property type="component" value="Plasmid 1"/>
</dbReference>
<dbReference type="PATRIC" id="fig|33050.5.peg.4779"/>
<geneLocation type="plasmid" evidence="2 3">
    <name>1</name>
</geneLocation>
<keyword evidence="2" id="KW-0614">Plasmid</keyword>
<organism evidence="2 3">
    <name type="scientific">Sphingopyxis macrogoltabida</name>
    <name type="common">Sphingomonas macrogoltabidus</name>
    <dbReference type="NCBI Taxonomy" id="33050"/>
    <lineage>
        <taxon>Bacteria</taxon>
        <taxon>Pseudomonadati</taxon>
        <taxon>Pseudomonadota</taxon>
        <taxon>Alphaproteobacteria</taxon>
        <taxon>Sphingomonadales</taxon>
        <taxon>Sphingomonadaceae</taxon>
        <taxon>Sphingopyxis</taxon>
    </lineage>
</organism>
<name>A0A0N9UCH1_SPHMC</name>
<evidence type="ECO:0000256" key="1">
    <source>
        <dbReference type="SAM" id="Phobius"/>
    </source>
</evidence>
<evidence type="ECO:0000313" key="2">
    <source>
        <dbReference type="EMBL" id="ALH83136.1"/>
    </source>
</evidence>
<dbReference type="OrthoDB" id="7448623at2"/>
<dbReference type="RefSeq" id="WP_149037831.1">
    <property type="nucleotide sequence ID" value="NZ_CP012701.1"/>
</dbReference>